<dbReference type="STRING" id="1798182.GA0061081_11631"/>
<evidence type="ECO:0000256" key="6">
    <source>
        <dbReference type="ARBA" id="ARBA00023284"/>
    </source>
</evidence>
<accession>A0A1C4DES3</accession>
<dbReference type="PANTHER" id="PTHR43429:SF1">
    <property type="entry name" value="NAD(P)H SULFUR OXIDOREDUCTASE (COA-DEPENDENT)"/>
    <property type="match status" value="1"/>
</dbReference>
<dbReference type="SUPFAM" id="SSF51905">
    <property type="entry name" value="FAD/NAD(P)-binding domain"/>
    <property type="match status" value="1"/>
</dbReference>
<keyword evidence="3" id="KW-0285">Flavoprotein</keyword>
<dbReference type="Pfam" id="PF02852">
    <property type="entry name" value="Pyr_redox_dim"/>
    <property type="match status" value="1"/>
</dbReference>
<dbReference type="InterPro" id="IPR004099">
    <property type="entry name" value="Pyr_nucl-diS_OxRdtase_dimer"/>
</dbReference>
<evidence type="ECO:0000256" key="4">
    <source>
        <dbReference type="ARBA" id="ARBA00022827"/>
    </source>
</evidence>
<evidence type="ECO:0000313" key="9">
    <source>
        <dbReference type="EMBL" id="SCC29872.1"/>
    </source>
</evidence>
<evidence type="ECO:0000259" key="7">
    <source>
        <dbReference type="Pfam" id="PF02852"/>
    </source>
</evidence>
<dbReference type="AlphaFoldDB" id="A0A1C4DES3"/>
<keyword evidence="10" id="KW-1185">Reference proteome</keyword>
<evidence type="ECO:0000256" key="2">
    <source>
        <dbReference type="ARBA" id="ARBA00009130"/>
    </source>
</evidence>
<keyword evidence="4" id="KW-0274">FAD</keyword>
<dbReference type="SUPFAM" id="SSF55424">
    <property type="entry name" value="FAD/NAD-linked reductases, dimerisation (C-terminal) domain"/>
    <property type="match status" value="1"/>
</dbReference>
<dbReference type="InterPro" id="IPR036188">
    <property type="entry name" value="FAD/NAD-bd_sf"/>
</dbReference>
<dbReference type="Pfam" id="PF07992">
    <property type="entry name" value="Pyr_redox_2"/>
    <property type="match status" value="1"/>
</dbReference>
<keyword evidence="6" id="KW-0676">Redox-active center</keyword>
<protein>
    <submittedName>
        <fullName evidence="9">NADPH-dependent 2,4-dienoyl-CoA reductase, sulfur reductase</fullName>
    </submittedName>
</protein>
<dbReference type="PRINTS" id="PR00411">
    <property type="entry name" value="PNDRDTASEI"/>
</dbReference>
<proteinExistence type="inferred from homology"/>
<evidence type="ECO:0000313" key="10">
    <source>
        <dbReference type="Proteomes" id="UP000199670"/>
    </source>
</evidence>
<dbReference type="PRINTS" id="PR00368">
    <property type="entry name" value="FADPNR"/>
</dbReference>
<dbReference type="InterPro" id="IPR016156">
    <property type="entry name" value="FAD/NAD-linked_Rdtase_dimer_sf"/>
</dbReference>
<dbReference type="NCBIfam" id="NF007123">
    <property type="entry name" value="PRK09564.1"/>
    <property type="match status" value="1"/>
</dbReference>
<organism evidence="9 10">
    <name type="scientific">Gilliamella bombicola</name>
    <dbReference type="NCBI Taxonomy" id="1798182"/>
    <lineage>
        <taxon>Bacteria</taxon>
        <taxon>Pseudomonadati</taxon>
        <taxon>Pseudomonadota</taxon>
        <taxon>Gammaproteobacteria</taxon>
        <taxon>Orbales</taxon>
        <taxon>Orbaceae</taxon>
        <taxon>Gilliamella</taxon>
    </lineage>
</organism>
<dbReference type="InterPro" id="IPR023753">
    <property type="entry name" value="FAD/NAD-binding_dom"/>
</dbReference>
<dbReference type="EMBL" id="FMAQ01000016">
    <property type="protein sequence ID" value="SCC29872.1"/>
    <property type="molecule type" value="Genomic_DNA"/>
</dbReference>
<evidence type="ECO:0000256" key="3">
    <source>
        <dbReference type="ARBA" id="ARBA00022630"/>
    </source>
</evidence>
<evidence type="ECO:0000256" key="1">
    <source>
        <dbReference type="ARBA" id="ARBA00001974"/>
    </source>
</evidence>
<evidence type="ECO:0000259" key="8">
    <source>
        <dbReference type="Pfam" id="PF07992"/>
    </source>
</evidence>
<feature type="domain" description="FAD/NAD(P)-binding" evidence="8">
    <location>
        <begin position="1"/>
        <end position="293"/>
    </location>
</feature>
<comment type="similarity">
    <text evidence="2">Belongs to the class-III pyridine nucleotide-disulfide oxidoreductase family.</text>
</comment>
<dbReference type="RefSeq" id="WP_091350575.1">
    <property type="nucleotide sequence ID" value="NZ_FMAQ01000016.1"/>
</dbReference>
<sequence>MKIIIIGAQAAGASAAAKAKRMNPEATIRIYEKLNIVSFGACGLPYFIGNHFTDANEMISRTPEQFQKDGIEIKTLHEVMAIDVNQKKLTIKDHNTGDCFDDNYDKLLLAVGASPVMPAFKNGQLKNIFTLRDLHDGLAIKHVLSDPNTQNVIVVGAGYIGLEIAESLVALQKKVKLIQLDDRILVDAFDEQITDLIEENIKQHCDLHLQERVLGFEGSHNVTHVITDKGRYPADMVIIATGVKPNSDIYKDLGINTLKNGAIITNSLGQTNITDIYAAGDCAALYHKVSHSMVYIPLATGANKLGKIVGENLGGGHCEYPGTIGTSALKVFDIEAGRTGLTENEAKKAAIPYKTVIVKDKNHSNYVAGQTSVTAKLIYHADTRVILGGQIAGGQGAVLRVNTLATAIWANVKIDELAMMDFLYAPPFSRPWDILNIAGSIAK</sequence>
<gene>
    <name evidence="9" type="ORF">GA0061081_11631</name>
</gene>
<dbReference type="GO" id="GO:0016491">
    <property type="term" value="F:oxidoreductase activity"/>
    <property type="evidence" value="ECO:0007669"/>
    <property type="project" value="UniProtKB-KW"/>
</dbReference>
<evidence type="ECO:0000256" key="5">
    <source>
        <dbReference type="ARBA" id="ARBA00023002"/>
    </source>
</evidence>
<feature type="domain" description="Pyridine nucleotide-disulphide oxidoreductase dimerisation" evidence="7">
    <location>
        <begin position="328"/>
        <end position="429"/>
    </location>
</feature>
<dbReference type="Gene3D" id="3.50.50.60">
    <property type="entry name" value="FAD/NAD(P)-binding domain"/>
    <property type="match status" value="2"/>
</dbReference>
<name>A0A1C4DES3_9GAMM</name>
<dbReference type="InterPro" id="IPR050260">
    <property type="entry name" value="FAD-bd_OxRdtase"/>
</dbReference>
<dbReference type="Proteomes" id="UP000199670">
    <property type="component" value="Unassembled WGS sequence"/>
</dbReference>
<reference evidence="10" key="1">
    <citation type="submission" date="2016-08" db="EMBL/GenBank/DDBJ databases">
        <authorList>
            <person name="Varghese N."/>
            <person name="Submissions Spin"/>
        </authorList>
    </citation>
    <scope>NUCLEOTIDE SEQUENCE [LARGE SCALE GENOMIC DNA]</scope>
    <source>
        <strain evidence="10">R-53248</strain>
    </source>
</reference>
<dbReference type="PANTHER" id="PTHR43429">
    <property type="entry name" value="PYRIDINE NUCLEOTIDE-DISULFIDE OXIDOREDUCTASE DOMAIN-CONTAINING"/>
    <property type="match status" value="1"/>
</dbReference>
<dbReference type="OrthoDB" id="9800167at2"/>
<keyword evidence="5" id="KW-0560">Oxidoreductase</keyword>
<comment type="cofactor">
    <cofactor evidence="1">
        <name>FAD</name>
        <dbReference type="ChEBI" id="CHEBI:57692"/>
    </cofactor>
</comment>